<dbReference type="PANTHER" id="PTHR34979:SF1">
    <property type="entry name" value="INNER MEMBRANE PROTEIN YGAZ"/>
    <property type="match status" value="1"/>
</dbReference>
<proteinExistence type="inferred from homology"/>
<name>F0SP65_RUBBR</name>
<feature type="transmembrane region" description="Helical" evidence="8">
    <location>
        <begin position="71"/>
        <end position="91"/>
    </location>
</feature>
<dbReference type="InterPro" id="IPR011606">
    <property type="entry name" value="Brnchd-chn_aa_trnsp_permease"/>
</dbReference>
<dbReference type="PANTHER" id="PTHR34979">
    <property type="entry name" value="INNER MEMBRANE PROTEIN YGAZ"/>
    <property type="match status" value="1"/>
</dbReference>
<dbReference type="KEGG" id="pbs:Plabr_3571"/>
<dbReference type="GO" id="GO:1903785">
    <property type="term" value="P:L-valine transmembrane transport"/>
    <property type="evidence" value="ECO:0007669"/>
    <property type="project" value="TreeGrafter"/>
</dbReference>
<evidence type="ECO:0000256" key="2">
    <source>
        <dbReference type="ARBA" id="ARBA00010735"/>
    </source>
</evidence>
<evidence type="ECO:0000256" key="3">
    <source>
        <dbReference type="ARBA" id="ARBA00022448"/>
    </source>
</evidence>
<dbReference type="STRING" id="756272.Plabr_3571"/>
<comment type="similarity">
    <text evidence="2">Belongs to the AzlC family.</text>
</comment>
<evidence type="ECO:0000256" key="1">
    <source>
        <dbReference type="ARBA" id="ARBA00004651"/>
    </source>
</evidence>
<dbReference type="Proteomes" id="UP000006860">
    <property type="component" value="Chromosome"/>
</dbReference>
<accession>F0SP65</accession>
<gene>
    <name evidence="9" type="ordered locus">Plabr_3571</name>
</gene>
<keyword evidence="6 8" id="KW-1133">Transmembrane helix</keyword>
<reference evidence="10" key="1">
    <citation type="submission" date="2011-02" db="EMBL/GenBank/DDBJ databases">
        <title>The complete genome of Planctomyces brasiliensis DSM 5305.</title>
        <authorList>
            <person name="Lucas S."/>
            <person name="Copeland A."/>
            <person name="Lapidus A."/>
            <person name="Bruce D."/>
            <person name="Goodwin L."/>
            <person name="Pitluck S."/>
            <person name="Kyrpides N."/>
            <person name="Mavromatis K."/>
            <person name="Pagani I."/>
            <person name="Ivanova N."/>
            <person name="Ovchinnikova G."/>
            <person name="Lu M."/>
            <person name="Detter J.C."/>
            <person name="Han C."/>
            <person name="Land M."/>
            <person name="Hauser L."/>
            <person name="Markowitz V."/>
            <person name="Cheng J.-F."/>
            <person name="Hugenholtz P."/>
            <person name="Woyke T."/>
            <person name="Wu D."/>
            <person name="Tindall B."/>
            <person name="Pomrenke H.G."/>
            <person name="Brambilla E."/>
            <person name="Klenk H.-P."/>
            <person name="Eisen J.A."/>
        </authorList>
    </citation>
    <scope>NUCLEOTIDE SEQUENCE [LARGE SCALE GENOMIC DNA]</scope>
    <source>
        <strain evidence="10">ATCC 49424 / DSM 5305 / JCM 21570 / NBRC 103401 / IFAM 1448</strain>
    </source>
</reference>
<dbReference type="GO" id="GO:0005886">
    <property type="term" value="C:plasma membrane"/>
    <property type="evidence" value="ECO:0007669"/>
    <property type="project" value="UniProtKB-SubCell"/>
</dbReference>
<protein>
    <submittedName>
        <fullName evidence="9">AzlC family protein</fullName>
    </submittedName>
</protein>
<feature type="transmembrane region" description="Helical" evidence="8">
    <location>
        <begin position="224"/>
        <end position="241"/>
    </location>
</feature>
<sequence length="289" mass="31528">MRNSLALPAVSSTLTGKAFELFEPCITHCVLPASPPFPSRLQNMPTISPPAKPRLVKSPHRQEQWESYRRGFMATVRISVFPFIFGVLFLTAALSRGFTGEQAMWMSVTVFAGSVLFAGMEIWTEPLPYFALAITALSVGSRHTLMGLTLPPIFKRKSGRPPLLTLFFLTDLNWLLTTKAHDVPHRFAYFLGSTTLIYSSWVLGSVLGWALAGFIDQTTIDATRSMGTIFIALVILMLSKGFKGSRWPWLAAAIASAGVGLFAPRMATLAGVLTGTITAAFVTKADHAE</sequence>
<keyword evidence="3" id="KW-0813">Transport</keyword>
<dbReference type="eggNOG" id="COG1296">
    <property type="taxonomic scope" value="Bacteria"/>
</dbReference>
<evidence type="ECO:0000256" key="4">
    <source>
        <dbReference type="ARBA" id="ARBA00022475"/>
    </source>
</evidence>
<evidence type="ECO:0000256" key="6">
    <source>
        <dbReference type="ARBA" id="ARBA00022989"/>
    </source>
</evidence>
<dbReference type="Pfam" id="PF03591">
    <property type="entry name" value="AzlC"/>
    <property type="match status" value="1"/>
</dbReference>
<keyword evidence="7 8" id="KW-0472">Membrane</keyword>
<keyword evidence="4" id="KW-1003">Cell membrane</keyword>
<dbReference type="EMBL" id="CP002546">
    <property type="protein sequence ID" value="ADY61168.1"/>
    <property type="molecule type" value="Genomic_DNA"/>
</dbReference>
<evidence type="ECO:0000256" key="8">
    <source>
        <dbReference type="SAM" id="Phobius"/>
    </source>
</evidence>
<dbReference type="AlphaFoldDB" id="F0SP65"/>
<dbReference type="HOGENOM" id="CLU_962728_0_0_0"/>
<keyword evidence="5 8" id="KW-0812">Transmembrane</keyword>
<feature type="transmembrane region" description="Helical" evidence="8">
    <location>
        <begin position="187"/>
        <end position="212"/>
    </location>
</feature>
<evidence type="ECO:0000256" key="5">
    <source>
        <dbReference type="ARBA" id="ARBA00022692"/>
    </source>
</evidence>
<feature type="transmembrane region" description="Helical" evidence="8">
    <location>
        <begin position="247"/>
        <end position="263"/>
    </location>
</feature>
<keyword evidence="10" id="KW-1185">Reference proteome</keyword>
<organism evidence="9 10">
    <name type="scientific">Rubinisphaera brasiliensis (strain ATCC 49424 / DSM 5305 / JCM 21570 / IAM 15109 / NBRC 103401 / IFAM 1448)</name>
    <name type="common">Planctomyces brasiliensis</name>
    <dbReference type="NCBI Taxonomy" id="756272"/>
    <lineage>
        <taxon>Bacteria</taxon>
        <taxon>Pseudomonadati</taxon>
        <taxon>Planctomycetota</taxon>
        <taxon>Planctomycetia</taxon>
        <taxon>Planctomycetales</taxon>
        <taxon>Planctomycetaceae</taxon>
        <taxon>Rubinisphaera</taxon>
    </lineage>
</organism>
<evidence type="ECO:0000313" key="10">
    <source>
        <dbReference type="Proteomes" id="UP000006860"/>
    </source>
</evidence>
<evidence type="ECO:0000256" key="7">
    <source>
        <dbReference type="ARBA" id="ARBA00023136"/>
    </source>
</evidence>
<comment type="subcellular location">
    <subcellularLocation>
        <location evidence="1">Cell membrane</location>
        <topology evidence="1">Multi-pass membrane protein</topology>
    </subcellularLocation>
</comment>
<evidence type="ECO:0000313" key="9">
    <source>
        <dbReference type="EMBL" id="ADY61168.1"/>
    </source>
</evidence>